<dbReference type="SUPFAM" id="SSF52788">
    <property type="entry name" value="Phosphotyrosine protein phosphatases I"/>
    <property type="match status" value="1"/>
</dbReference>
<dbReference type="InterPro" id="IPR023485">
    <property type="entry name" value="Ptyr_pPase"/>
</dbReference>
<feature type="active site" description="Nucleophile" evidence="5">
    <location>
        <position position="21"/>
    </location>
</feature>
<gene>
    <name evidence="7" type="ORF">E6W36_07040</name>
</gene>
<accession>A0A4D7BV21</accession>
<dbReference type="EC" id="3.1.3.48" evidence="2"/>
<feature type="domain" description="Phosphotyrosine protein phosphatase I" evidence="6">
    <location>
        <begin position="15"/>
        <end position="162"/>
    </location>
</feature>
<evidence type="ECO:0000256" key="2">
    <source>
        <dbReference type="ARBA" id="ARBA00013064"/>
    </source>
</evidence>
<sequence length="166" mass="18519">MRRKPQHLQVRPLVHRVLFVCLGNICRSPLAEGVFAAVAQAHGLTVHADSAGTGGWHVGRPPDRRSQQIAERHGLDIGRQRARQIEAADFTRFDMILAMDEDNLRELECRKPAPGSRHLGLFLDFAPELGLRSVPDPYYGDLADFEHTYRLVHAASEGLARRLAGL</sequence>
<dbReference type="Pfam" id="PF01451">
    <property type="entry name" value="LMWPc"/>
    <property type="match status" value="1"/>
</dbReference>
<name>A0A4D7BV21_9SPHN</name>
<comment type="similarity">
    <text evidence="1">Belongs to the low molecular weight phosphotyrosine protein phosphatase family.</text>
</comment>
<dbReference type="GO" id="GO:0004725">
    <property type="term" value="F:protein tyrosine phosphatase activity"/>
    <property type="evidence" value="ECO:0007669"/>
    <property type="project" value="UniProtKB-EC"/>
</dbReference>
<feature type="active site" description="Proton donor" evidence="5">
    <location>
        <position position="136"/>
    </location>
</feature>
<dbReference type="PRINTS" id="PR00719">
    <property type="entry name" value="LMWPTPASE"/>
</dbReference>
<evidence type="ECO:0000256" key="1">
    <source>
        <dbReference type="ARBA" id="ARBA00011063"/>
    </source>
</evidence>
<evidence type="ECO:0000256" key="5">
    <source>
        <dbReference type="PIRSR" id="PIRSR617867-1"/>
    </source>
</evidence>
<protein>
    <recommendedName>
        <fullName evidence="2">protein-tyrosine-phosphatase</fullName>
        <ecNumber evidence="2">3.1.3.48</ecNumber>
    </recommendedName>
</protein>
<dbReference type="SMART" id="SM00226">
    <property type="entry name" value="LMWPc"/>
    <property type="match status" value="1"/>
</dbReference>
<evidence type="ECO:0000313" key="7">
    <source>
        <dbReference type="EMBL" id="QCI79389.1"/>
    </source>
</evidence>
<feature type="active site" evidence="5">
    <location>
        <position position="27"/>
    </location>
</feature>
<organism evidence="7 8">
    <name type="scientific">Hankyongella ginsenosidimutans</name>
    <dbReference type="NCBI Taxonomy" id="1763828"/>
    <lineage>
        <taxon>Bacteria</taxon>
        <taxon>Pseudomonadati</taxon>
        <taxon>Pseudomonadota</taxon>
        <taxon>Alphaproteobacteria</taxon>
        <taxon>Sphingomonadales</taxon>
        <taxon>Sphingomonadaceae</taxon>
        <taxon>Hankyongella</taxon>
    </lineage>
</organism>
<dbReference type="Gene3D" id="3.40.50.2300">
    <property type="match status" value="1"/>
</dbReference>
<keyword evidence="3" id="KW-0378">Hydrolase</keyword>
<keyword evidence="8" id="KW-1185">Reference proteome</keyword>
<evidence type="ECO:0000256" key="4">
    <source>
        <dbReference type="ARBA" id="ARBA00022912"/>
    </source>
</evidence>
<evidence type="ECO:0000256" key="3">
    <source>
        <dbReference type="ARBA" id="ARBA00022801"/>
    </source>
</evidence>
<dbReference type="EMBL" id="CP039704">
    <property type="protein sequence ID" value="QCI79389.1"/>
    <property type="molecule type" value="Genomic_DNA"/>
</dbReference>
<dbReference type="Proteomes" id="UP000298714">
    <property type="component" value="Chromosome"/>
</dbReference>
<reference evidence="8" key="1">
    <citation type="submission" date="2019-04" db="EMBL/GenBank/DDBJ databases">
        <title>Complete genome sequence of Sphingomonas sp. W1-2-3.</title>
        <authorList>
            <person name="Im W.T."/>
        </authorList>
    </citation>
    <scope>NUCLEOTIDE SEQUENCE [LARGE SCALE GENOMIC DNA]</scope>
    <source>
        <strain evidence="8">W1-2-3</strain>
    </source>
</reference>
<dbReference type="InterPro" id="IPR036196">
    <property type="entry name" value="Ptyr_pPase_sf"/>
</dbReference>
<proteinExistence type="inferred from homology"/>
<evidence type="ECO:0000313" key="8">
    <source>
        <dbReference type="Proteomes" id="UP000298714"/>
    </source>
</evidence>
<dbReference type="PANTHER" id="PTHR11717:SF7">
    <property type="entry name" value="LOW MOLECULAR WEIGHT PHOSPHOTYROSINE PROTEIN PHOSPHATASE"/>
    <property type="match status" value="1"/>
</dbReference>
<dbReference type="AlphaFoldDB" id="A0A4D7BV21"/>
<keyword evidence="4" id="KW-0904">Protein phosphatase</keyword>
<dbReference type="CDD" id="cd16343">
    <property type="entry name" value="LMWPTP"/>
    <property type="match status" value="1"/>
</dbReference>
<dbReference type="InterPro" id="IPR017867">
    <property type="entry name" value="Tyr_phospatase_low_mol_wt"/>
</dbReference>
<dbReference type="InterPro" id="IPR050438">
    <property type="entry name" value="LMW_PTPase"/>
</dbReference>
<dbReference type="PANTHER" id="PTHR11717">
    <property type="entry name" value="LOW MOLECULAR WEIGHT PROTEIN TYROSINE PHOSPHATASE"/>
    <property type="match status" value="1"/>
</dbReference>
<evidence type="ECO:0000259" key="6">
    <source>
        <dbReference type="SMART" id="SM00226"/>
    </source>
</evidence>
<dbReference type="KEGG" id="hgn:E6W36_07040"/>